<evidence type="ECO:0000313" key="6">
    <source>
        <dbReference type="EMBL" id="KAI5387235.1"/>
    </source>
</evidence>
<evidence type="ECO:0000256" key="3">
    <source>
        <dbReference type="ARBA" id="ARBA00022833"/>
    </source>
</evidence>
<dbReference type="AlphaFoldDB" id="A0A9D4VR50"/>
<dbReference type="EMBL" id="JAMSHJ010000007">
    <property type="protein sequence ID" value="KAI5387235.1"/>
    <property type="molecule type" value="Genomic_DNA"/>
</dbReference>
<dbReference type="Gramene" id="Psat07G0339900-T1">
    <property type="protein sequence ID" value="KAI5387235.1"/>
    <property type="gene ID" value="KIW84_073399"/>
</dbReference>
<proteinExistence type="predicted"/>
<dbReference type="Pfam" id="PF13920">
    <property type="entry name" value="zf-C3HC4_3"/>
    <property type="match status" value="1"/>
</dbReference>
<dbReference type="GO" id="GO:0043067">
    <property type="term" value="P:regulation of programmed cell death"/>
    <property type="evidence" value="ECO:0007669"/>
    <property type="project" value="TreeGrafter"/>
</dbReference>
<dbReference type="CDD" id="cd16649">
    <property type="entry name" value="mRING-HC-C3HC5_CGRF1-like"/>
    <property type="match status" value="1"/>
</dbReference>
<dbReference type="PANTHER" id="PTHR42647:SF55">
    <property type="entry name" value="BOI-RELATED E3 UBIQUITIN-PROTEIN LIGASE 1"/>
    <property type="match status" value="1"/>
</dbReference>
<keyword evidence="1" id="KW-0479">Metal-binding</keyword>
<dbReference type="GO" id="GO:0004842">
    <property type="term" value="F:ubiquitin-protein transferase activity"/>
    <property type="evidence" value="ECO:0007669"/>
    <property type="project" value="TreeGrafter"/>
</dbReference>
<feature type="domain" description="RING-type" evidence="5">
    <location>
        <begin position="243"/>
        <end position="277"/>
    </location>
</feature>
<organism evidence="6 7">
    <name type="scientific">Pisum sativum</name>
    <name type="common">Garden pea</name>
    <name type="synonym">Lathyrus oleraceus</name>
    <dbReference type="NCBI Taxonomy" id="3888"/>
    <lineage>
        <taxon>Eukaryota</taxon>
        <taxon>Viridiplantae</taxon>
        <taxon>Streptophyta</taxon>
        <taxon>Embryophyta</taxon>
        <taxon>Tracheophyta</taxon>
        <taxon>Spermatophyta</taxon>
        <taxon>Magnoliopsida</taxon>
        <taxon>eudicotyledons</taxon>
        <taxon>Gunneridae</taxon>
        <taxon>Pentapetalae</taxon>
        <taxon>rosids</taxon>
        <taxon>fabids</taxon>
        <taxon>Fabales</taxon>
        <taxon>Fabaceae</taxon>
        <taxon>Papilionoideae</taxon>
        <taxon>50 kb inversion clade</taxon>
        <taxon>NPAAA clade</taxon>
        <taxon>Hologalegina</taxon>
        <taxon>IRL clade</taxon>
        <taxon>Fabeae</taxon>
        <taxon>Lathyrus</taxon>
    </lineage>
</organism>
<sequence>MEVQSESRYINRDKITSNPIKMDSSMAVPMPSTMYESFSPFLQLPFYQQISTYQPDTTVTVRISDSRKRFRDSTTESNALHLPQKIKLSNQSKILDQDILLLYNSQQSEINCLIEQHTENLRTAIENQRMKQKRMLEFVIHESMVKKLKQKDEEIEDLGKLQLMLQERVKTLIMENQIWREMAMTNETAVNTLRIELEKVMQVSEIHQLHHRNGCEDAEDAESSCRSNCHVEVEEEVAGKWMCKQCGVNRSEVLLLPCRHLCLCTICGSSIFNCPLCCSAVNASVQLRGGRFSGRGGCGNHKNLVHCQISYNHGHGATHHVTPNASNLIDSISLPGSDHVHIGNGQGLSITSLGSMTSP</sequence>
<name>A0A9D4VR50_PEA</name>
<gene>
    <name evidence="6" type="ORF">KIW84_073399</name>
</gene>
<dbReference type="Gene3D" id="3.30.40.10">
    <property type="entry name" value="Zinc/RING finger domain, C3HC4 (zinc finger)"/>
    <property type="match status" value="1"/>
</dbReference>
<keyword evidence="3" id="KW-0862">Zinc</keyword>
<dbReference type="InterPro" id="IPR001841">
    <property type="entry name" value="Znf_RING"/>
</dbReference>
<keyword evidence="7" id="KW-1185">Reference proteome</keyword>
<dbReference type="PROSITE" id="PS50089">
    <property type="entry name" value="ZF_RING_2"/>
    <property type="match status" value="1"/>
</dbReference>
<evidence type="ECO:0000256" key="4">
    <source>
        <dbReference type="PROSITE-ProRule" id="PRU00175"/>
    </source>
</evidence>
<accession>A0A9D4VR50</accession>
<evidence type="ECO:0000256" key="1">
    <source>
        <dbReference type="ARBA" id="ARBA00022723"/>
    </source>
</evidence>
<evidence type="ECO:0000256" key="2">
    <source>
        <dbReference type="ARBA" id="ARBA00022771"/>
    </source>
</evidence>
<protein>
    <recommendedName>
        <fullName evidence="5">RING-type domain-containing protein</fullName>
    </recommendedName>
</protein>
<evidence type="ECO:0000313" key="7">
    <source>
        <dbReference type="Proteomes" id="UP001058974"/>
    </source>
</evidence>
<dbReference type="InterPro" id="IPR013083">
    <property type="entry name" value="Znf_RING/FYVE/PHD"/>
</dbReference>
<keyword evidence="2 4" id="KW-0863">Zinc-finger</keyword>
<comment type="caution">
    <text evidence="6">The sequence shown here is derived from an EMBL/GenBank/DDBJ whole genome shotgun (WGS) entry which is preliminary data.</text>
</comment>
<evidence type="ECO:0000259" key="5">
    <source>
        <dbReference type="PROSITE" id="PS50089"/>
    </source>
</evidence>
<dbReference type="PANTHER" id="PTHR42647">
    <property type="entry name" value="SBP (S-RIBONUCLEASE BINDING PROTEIN) FAMILY PROTEIN"/>
    <property type="match status" value="1"/>
</dbReference>
<dbReference type="GO" id="GO:0008270">
    <property type="term" value="F:zinc ion binding"/>
    <property type="evidence" value="ECO:0007669"/>
    <property type="project" value="UniProtKB-KW"/>
</dbReference>
<dbReference type="Proteomes" id="UP001058974">
    <property type="component" value="Chromosome 7"/>
</dbReference>
<reference evidence="6 7" key="1">
    <citation type="journal article" date="2022" name="Nat. Genet.">
        <title>Improved pea reference genome and pan-genome highlight genomic features and evolutionary characteristics.</title>
        <authorList>
            <person name="Yang T."/>
            <person name="Liu R."/>
            <person name="Luo Y."/>
            <person name="Hu S."/>
            <person name="Wang D."/>
            <person name="Wang C."/>
            <person name="Pandey M.K."/>
            <person name="Ge S."/>
            <person name="Xu Q."/>
            <person name="Li N."/>
            <person name="Li G."/>
            <person name="Huang Y."/>
            <person name="Saxena R.K."/>
            <person name="Ji Y."/>
            <person name="Li M."/>
            <person name="Yan X."/>
            <person name="He Y."/>
            <person name="Liu Y."/>
            <person name="Wang X."/>
            <person name="Xiang C."/>
            <person name="Varshney R.K."/>
            <person name="Ding H."/>
            <person name="Gao S."/>
            <person name="Zong X."/>
        </authorList>
    </citation>
    <scope>NUCLEOTIDE SEQUENCE [LARGE SCALE GENOMIC DNA]</scope>
    <source>
        <strain evidence="6 7">cv. Zhongwan 6</strain>
    </source>
</reference>